<dbReference type="InterPro" id="IPR036691">
    <property type="entry name" value="Endo/exonu/phosph_ase_sf"/>
</dbReference>
<sequence>MSKTKVGVFNVLAGGMSTCSDIYEGLSPQDTENIFKLFQEISLVPVEEALQEVPAEGWMKIYTNNKEISLNGYNKKIITDFFNNLKTAAAKAAKAAVEENAAKVVEHMEAEAEAAKAEAEAEAAAKLPITKEVIDAYTKLESLINKTTVIKFVSACLENKKIQTLADFLKEFSMGFPFKIEGKDGNVKTGKGMGLYGGFKLGDVGDVDNEGEIPLNECMKPDFKNKFYDQKRAFIIDQIKNFFEGGEGGILVCPEFDYEIKSNELPGIKELRVGVLNYKDDTITLRKTGKDTERHTFSAGDNFCRSIFCKESEEIINLNEYDDNIQKLQAKLKETNVIIKQKLKKKAESATEADVEGTATATEAPETEADAEDTATEEYNKLSTSNEIFEAIKNVKEAKWQVAAKEYEALENELKTVKAAMYQHSAATAEAAIAAEALRKAKKPGKAWINRKENVDVHLIGKTKILISVHLDSTTDIKSIGVKTQELKALSALVKAIRTTYKYHEIIIAGDFNFPFFQDKELNRTETKYYVPGFNGNPYDAEEQPNNVAEEQPKKTGEREGGVRPEDILIWKNFQTEFGLTSPDNVGVCLKERFTTTLGNDQLWEGKGDKRAYNTDFVGMSGSNNSYQYQLDPLKEDAGRTKETNILHPYWNRKEPENSWLSDHALVYSILDTRNQQLIKNSSNLAGVKSIANRQFKVINKDNKKIQKEIHSVWNNQSSPSGEQTWVTQPRIKTLKFDPTTNKSLIEYKKTKTLGGGTKKRKSRTSPKRTSPKRTSHKRQSHKRASPKRQSPKKKSHKKKSHKRTSPKRTSHKRTSPKRKNRQSQRKK</sequence>
<keyword evidence="1" id="KW-0175">Coiled coil</keyword>
<feature type="compositionally biased region" description="Basic and acidic residues" evidence="2">
    <location>
        <begin position="551"/>
        <end position="562"/>
    </location>
</feature>
<feature type="region of interest" description="Disordered" evidence="2">
    <location>
        <begin position="746"/>
        <end position="828"/>
    </location>
</feature>
<name>A0A6C0J7V6_9ZZZZ</name>
<organism evidence="3">
    <name type="scientific">viral metagenome</name>
    <dbReference type="NCBI Taxonomy" id="1070528"/>
    <lineage>
        <taxon>unclassified sequences</taxon>
        <taxon>metagenomes</taxon>
        <taxon>organismal metagenomes</taxon>
    </lineage>
</organism>
<dbReference type="AlphaFoldDB" id="A0A6C0J7V6"/>
<accession>A0A6C0J7V6</accession>
<reference evidence="3" key="1">
    <citation type="journal article" date="2020" name="Nature">
        <title>Giant virus diversity and host interactions through global metagenomics.</title>
        <authorList>
            <person name="Schulz F."/>
            <person name="Roux S."/>
            <person name="Paez-Espino D."/>
            <person name="Jungbluth S."/>
            <person name="Walsh D.A."/>
            <person name="Denef V.J."/>
            <person name="McMahon K.D."/>
            <person name="Konstantinidis K.T."/>
            <person name="Eloe-Fadrosh E.A."/>
            <person name="Kyrpides N.C."/>
            <person name="Woyke T."/>
        </authorList>
    </citation>
    <scope>NUCLEOTIDE SEQUENCE</scope>
    <source>
        <strain evidence="3">GVMAG-M-3300025860-25</strain>
    </source>
</reference>
<feature type="compositionally biased region" description="Acidic residues" evidence="2">
    <location>
        <begin position="365"/>
        <end position="376"/>
    </location>
</feature>
<dbReference type="EMBL" id="MN740338">
    <property type="protein sequence ID" value="QHU01353.1"/>
    <property type="molecule type" value="Genomic_DNA"/>
</dbReference>
<feature type="coiled-coil region" evidence="1">
    <location>
        <begin position="98"/>
        <end position="127"/>
    </location>
</feature>
<protein>
    <recommendedName>
        <fullName evidence="4">Endonuclease/exonuclease/phosphatase domain-containing protein</fullName>
    </recommendedName>
</protein>
<feature type="region of interest" description="Disordered" evidence="2">
    <location>
        <begin position="536"/>
        <end position="562"/>
    </location>
</feature>
<feature type="coiled-coil region" evidence="1">
    <location>
        <begin position="318"/>
        <end position="345"/>
    </location>
</feature>
<evidence type="ECO:0000256" key="2">
    <source>
        <dbReference type="SAM" id="MobiDB-lite"/>
    </source>
</evidence>
<evidence type="ECO:0008006" key="4">
    <source>
        <dbReference type="Google" id="ProtNLM"/>
    </source>
</evidence>
<evidence type="ECO:0000313" key="3">
    <source>
        <dbReference type="EMBL" id="QHU01353.1"/>
    </source>
</evidence>
<dbReference type="Gene3D" id="3.60.10.10">
    <property type="entry name" value="Endonuclease/exonuclease/phosphatase"/>
    <property type="match status" value="1"/>
</dbReference>
<proteinExistence type="predicted"/>
<dbReference type="SUPFAM" id="SSF56219">
    <property type="entry name" value="DNase I-like"/>
    <property type="match status" value="1"/>
</dbReference>
<feature type="region of interest" description="Disordered" evidence="2">
    <location>
        <begin position="350"/>
        <end position="380"/>
    </location>
</feature>
<feature type="compositionally biased region" description="Basic residues" evidence="2">
    <location>
        <begin position="758"/>
        <end position="828"/>
    </location>
</feature>
<evidence type="ECO:0000256" key="1">
    <source>
        <dbReference type="SAM" id="Coils"/>
    </source>
</evidence>